<dbReference type="SUPFAM" id="SSF49785">
    <property type="entry name" value="Galactose-binding domain-like"/>
    <property type="match status" value="1"/>
</dbReference>
<accession>A0A098LFH1</accession>
<keyword evidence="3" id="KW-1185">Reference proteome</keyword>
<dbReference type="PANTHER" id="PTHR34590">
    <property type="entry name" value="OS03G0124300 PROTEIN-RELATED"/>
    <property type="match status" value="1"/>
</dbReference>
<protein>
    <recommendedName>
        <fullName evidence="1">Malectin domain-containing protein</fullName>
    </recommendedName>
</protein>
<dbReference type="EMBL" id="BBLT01000003">
    <property type="protein sequence ID" value="GAL84783.1"/>
    <property type="molecule type" value="Genomic_DNA"/>
</dbReference>
<dbReference type="InterPro" id="IPR021720">
    <property type="entry name" value="Malectin_dom"/>
</dbReference>
<dbReference type="AlphaFoldDB" id="A0A098LFH1"/>
<proteinExistence type="predicted"/>
<dbReference type="InterPro" id="IPR008979">
    <property type="entry name" value="Galactose-bd-like_sf"/>
</dbReference>
<gene>
    <name evidence="2" type="ORF">MYP_2011</name>
</gene>
<dbReference type="InterPro" id="IPR045272">
    <property type="entry name" value="ANXUR1/2-like"/>
</dbReference>
<dbReference type="GO" id="GO:0004714">
    <property type="term" value="F:transmembrane receptor protein tyrosine kinase activity"/>
    <property type="evidence" value="ECO:0007669"/>
    <property type="project" value="InterPro"/>
</dbReference>
<dbReference type="Gene3D" id="2.60.120.430">
    <property type="entry name" value="Galactose-binding lectin"/>
    <property type="match status" value="1"/>
</dbReference>
<dbReference type="Pfam" id="PF11721">
    <property type="entry name" value="Malectin"/>
    <property type="match status" value="1"/>
</dbReference>
<dbReference type="eggNOG" id="COG3291">
    <property type="taxonomic scope" value="Bacteria"/>
</dbReference>
<sequence>MAGIGGISLEENPFVSEKYMLLKVDQGETLDTSMTFCDEETVSIVGANLPAFAKLTYTGGGNASVSLTPLMETGVFENVYIIASDSYGGSDTIYITILVNKMLYRVNSGGPVVKDLPMEWAADMQEAPAPYLDANSANYTTGSNMWTGENPTGAPDLLFGDNRLSLLENKSLIMKFPVPQNGKYKVNLYFAQKVNGEVTGPDQQIFHVKVENLMALENFDIYAEAGMRAMKKTCVVEVDDKILNINFFRQKGNPQVNAIEIFQIEDDPVFVKESSFAGEMVAIPNPSSDKIQMRFKGYLNGIVTVTLYDERNRIIFRKNMALLCGKSIKLNLAELSLASGEYYVQVLTANKKYFARVMVLN</sequence>
<evidence type="ECO:0000313" key="2">
    <source>
        <dbReference type="EMBL" id="GAL84783.1"/>
    </source>
</evidence>
<reference evidence="2 3" key="1">
    <citation type="submission" date="2014-09" db="EMBL/GenBank/DDBJ databases">
        <title>Sporocytophaga myxococcoides PG-01 genome sequencing.</title>
        <authorList>
            <person name="Liu L."/>
            <person name="Gao P.J."/>
            <person name="Chen G.J."/>
            <person name="Wang L.S."/>
        </authorList>
    </citation>
    <scope>NUCLEOTIDE SEQUENCE [LARGE SCALE GENOMIC DNA]</scope>
    <source>
        <strain evidence="2 3">PG-01</strain>
    </source>
</reference>
<organism evidence="2 3">
    <name type="scientific">Sporocytophaga myxococcoides</name>
    <dbReference type="NCBI Taxonomy" id="153721"/>
    <lineage>
        <taxon>Bacteria</taxon>
        <taxon>Pseudomonadati</taxon>
        <taxon>Bacteroidota</taxon>
        <taxon>Cytophagia</taxon>
        <taxon>Cytophagales</taxon>
        <taxon>Cytophagaceae</taxon>
        <taxon>Sporocytophaga</taxon>
    </lineage>
</organism>
<dbReference type="Proteomes" id="UP000030185">
    <property type="component" value="Unassembled WGS sequence"/>
</dbReference>
<name>A0A098LFH1_9BACT</name>
<dbReference type="STRING" id="153721.MYP_2011"/>
<evidence type="ECO:0000313" key="3">
    <source>
        <dbReference type="Proteomes" id="UP000030185"/>
    </source>
</evidence>
<feature type="domain" description="Malectin" evidence="1">
    <location>
        <begin position="104"/>
        <end position="259"/>
    </location>
</feature>
<comment type="caution">
    <text evidence="2">The sequence shown here is derived from an EMBL/GenBank/DDBJ whole genome shotgun (WGS) entry which is preliminary data.</text>
</comment>
<evidence type="ECO:0000259" key="1">
    <source>
        <dbReference type="Pfam" id="PF11721"/>
    </source>
</evidence>